<dbReference type="RefSeq" id="WP_203828658.1">
    <property type="nucleotide sequence ID" value="NZ_BAAATY010000029.1"/>
</dbReference>
<sequence>MSLSDVLWIGGNPFLAAGLIRLARLRSTGGLRDSFLHGLTMSVVIAWLFGQFLILPAAQNQHFSPGVALAVLYPVANVLLFVAVSVLAFSPGAKGGPVRFLILAVGLELLGDLFESTMPIIFPTMSDDQISRFDGVLLLGNVLLICTVLHHGAERFADPRPHDRRLHPARVVFLGVAMLTLPIMAALVTVTLLSRISLICSAVLLTSFVLARFLRVVRDQERVRDVLAHQAEHDMLTGLANRPALIARLTAALARPAGYGPVIYFLDLNGFKQINDRYGHAAGDLVLVEFGRRLTGALRPGDLAARLGGDEFVVLAENLTGEADALALAGRLRDLVTEPVRDGDHRYEIGASIGRAAAGELAEPTADALLATADAGMYAEKIARRSLATPGRTGEQPREVALDLAVLSTGGLPPAD</sequence>
<accession>A0ABQ4BIZ6</accession>
<dbReference type="Pfam" id="PF00990">
    <property type="entry name" value="GGDEF"/>
    <property type="match status" value="1"/>
</dbReference>
<dbReference type="NCBIfam" id="TIGR00254">
    <property type="entry name" value="GGDEF"/>
    <property type="match status" value="1"/>
</dbReference>
<evidence type="ECO:0000256" key="1">
    <source>
        <dbReference type="SAM" id="Phobius"/>
    </source>
</evidence>
<feature type="transmembrane region" description="Helical" evidence="1">
    <location>
        <begin position="100"/>
        <end position="121"/>
    </location>
</feature>
<dbReference type="SUPFAM" id="SSF55073">
    <property type="entry name" value="Nucleotide cyclase"/>
    <property type="match status" value="1"/>
</dbReference>
<feature type="transmembrane region" description="Helical" evidence="1">
    <location>
        <begin position="196"/>
        <end position="214"/>
    </location>
</feature>
<comment type="caution">
    <text evidence="3">The sequence shown here is derived from an EMBL/GenBank/DDBJ whole genome shotgun (WGS) entry which is preliminary data.</text>
</comment>
<dbReference type="Gene3D" id="3.30.70.270">
    <property type="match status" value="1"/>
</dbReference>
<feature type="transmembrane region" description="Helical" evidence="1">
    <location>
        <begin position="67"/>
        <end position="88"/>
    </location>
</feature>
<gene>
    <name evidence="3" type="ORF">Apa02nite_067640</name>
</gene>
<feature type="domain" description="GGDEF" evidence="2">
    <location>
        <begin position="259"/>
        <end position="393"/>
    </location>
</feature>
<feature type="transmembrane region" description="Helical" evidence="1">
    <location>
        <begin position="171"/>
        <end position="190"/>
    </location>
</feature>
<reference evidence="3 4" key="1">
    <citation type="submission" date="2021-01" db="EMBL/GenBank/DDBJ databases">
        <title>Whole genome shotgun sequence of Actinoplanes palleronii NBRC 14916.</title>
        <authorList>
            <person name="Komaki H."/>
            <person name="Tamura T."/>
        </authorList>
    </citation>
    <scope>NUCLEOTIDE SEQUENCE [LARGE SCALE GENOMIC DNA]</scope>
    <source>
        <strain evidence="3 4">NBRC 14916</strain>
    </source>
</reference>
<organism evidence="3 4">
    <name type="scientific">Actinoplanes palleronii</name>
    <dbReference type="NCBI Taxonomy" id="113570"/>
    <lineage>
        <taxon>Bacteria</taxon>
        <taxon>Bacillati</taxon>
        <taxon>Actinomycetota</taxon>
        <taxon>Actinomycetes</taxon>
        <taxon>Micromonosporales</taxon>
        <taxon>Micromonosporaceae</taxon>
        <taxon>Actinoplanes</taxon>
    </lineage>
</organism>
<evidence type="ECO:0000259" key="2">
    <source>
        <dbReference type="PROSITE" id="PS50887"/>
    </source>
</evidence>
<protein>
    <recommendedName>
        <fullName evidence="2">GGDEF domain-containing protein</fullName>
    </recommendedName>
</protein>
<evidence type="ECO:0000313" key="4">
    <source>
        <dbReference type="Proteomes" id="UP000624709"/>
    </source>
</evidence>
<dbReference type="EMBL" id="BOMS01000108">
    <property type="protein sequence ID" value="GIE70656.1"/>
    <property type="molecule type" value="Genomic_DNA"/>
</dbReference>
<evidence type="ECO:0000313" key="3">
    <source>
        <dbReference type="EMBL" id="GIE70656.1"/>
    </source>
</evidence>
<dbReference type="PROSITE" id="PS50887">
    <property type="entry name" value="GGDEF"/>
    <property type="match status" value="1"/>
</dbReference>
<name>A0ABQ4BIZ6_9ACTN</name>
<dbReference type="CDD" id="cd01949">
    <property type="entry name" value="GGDEF"/>
    <property type="match status" value="1"/>
</dbReference>
<dbReference type="InterPro" id="IPR029787">
    <property type="entry name" value="Nucleotide_cyclase"/>
</dbReference>
<dbReference type="InterPro" id="IPR052163">
    <property type="entry name" value="DGC-Regulatory_Protein"/>
</dbReference>
<keyword evidence="4" id="KW-1185">Reference proteome</keyword>
<dbReference type="PANTHER" id="PTHR46663:SF2">
    <property type="entry name" value="GGDEF DOMAIN-CONTAINING PROTEIN"/>
    <property type="match status" value="1"/>
</dbReference>
<dbReference type="InterPro" id="IPR043128">
    <property type="entry name" value="Rev_trsase/Diguanyl_cyclase"/>
</dbReference>
<feature type="transmembrane region" description="Helical" evidence="1">
    <location>
        <begin position="6"/>
        <end position="23"/>
    </location>
</feature>
<feature type="transmembrane region" description="Helical" evidence="1">
    <location>
        <begin position="35"/>
        <end position="55"/>
    </location>
</feature>
<proteinExistence type="predicted"/>
<feature type="transmembrane region" description="Helical" evidence="1">
    <location>
        <begin position="133"/>
        <end position="150"/>
    </location>
</feature>
<dbReference type="PANTHER" id="PTHR46663">
    <property type="entry name" value="DIGUANYLATE CYCLASE DGCT-RELATED"/>
    <property type="match status" value="1"/>
</dbReference>
<keyword evidence="1" id="KW-0472">Membrane</keyword>
<dbReference type="SMART" id="SM00267">
    <property type="entry name" value="GGDEF"/>
    <property type="match status" value="1"/>
</dbReference>
<keyword evidence="1" id="KW-1133">Transmembrane helix</keyword>
<dbReference type="Proteomes" id="UP000624709">
    <property type="component" value="Unassembled WGS sequence"/>
</dbReference>
<keyword evidence="1" id="KW-0812">Transmembrane</keyword>
<dbReference type="InterPro" id="IPR000160">
    <property type="entry name" value="GGDEF_dom"/>
</dbReference>